<comment type="caution">
    <text evidence="1">The sequence shown here is derived from an EMBL/GenBank/DDBJ whole genome shotgun (WGS) entry which is preliminary data.</text>
</comment>
<dbReference type="EMBL" id="LAZR01018826">
    <property type="protein sequence ID" value="KKL94831.1"/>
    <property type="molecule type" value="Genomic_DNA"/>
</dbReference>
<accession>A0A0F9GW17</accession>
<evidence type="ECO:0000313" key="1">
    <source>
        <dbReference type="EMBL" id="KKL94831.1"/>
    </source>
</evidence>
<protein>
    <submittedName>
        <fullName evidence="1">Uncharacterized protein</fullName>
    </submittedName>
</protein>
<sequence length="234" mass="26702">MKEHGIIFKGPLVRAIMEGAKTQTRRVPSSANTLVDGGRVSAKAWKAFEWDWDGAVVDPGPSVAGYPGPFLKVPSRAFGTGHRLMPKWAQDDGLWVRETWRVKLMDGGDELEGVFLGYAADDGELYCGEGFTRKEQYEQALRYHSKRWKSSIHMPRWASRLTLQVTRVWPERVQEISYEDELAEGCQLAEGENRFPFRTLWDEINGPRGWAWELNRPVWCIEFERVEGAGKVAT</sequence>
<gene>
    <name evidence="1" type="ORF">LCGC14_1860730</name>
</gene>
<organism evidence="1">
    <name type="scientific">marine sediment metagenome</name>
    <dbReference type="NCBI Taxonomy" id="412755"/>
    <lineage>
        <taxon>unclassified sequences</taxon>
        <taxon>metagenomes</taxon>
        <taxon>ecological metagenomes</taxon>
    </lineage>
</organism>
<name>A0A0F9GW17_9ZZZZ</name>
<proteinExistence type="predicted"/>
<dbReference type="AlphaFoldDB" id="A0A0F9GW17"/>
<reference evidence="1" key="1">
    <citation type="journal article" date="2015" name="Nature">
        <title>Complex archaea that bridge the gap between prokaryotes and eukaryotes.</title>
        <authorList>
            <person name="Spang A."/>
            <person name="Saw J.H."/>
            <person name="Jorgensen S.L."/>
            <person name="Zaremba-Niedzwiedzka K."/>
            <person name="Martijn J."/>
            <person name="Lind A.E."/>
            <person name="van Eijk R."/>
            <person name="Schleper C."/>
            <person name="Guy L."/>
            <person name="Ettema T.J."/>
        </authorList>
    </citation>
    <scope>NUCLEOTIDE SEQUENCE</scope>
</reference>